<keyword evidence="7" id="KW-0449">Lipoprotein</keyword>
<evidence type="ECO:0000256" key="3">
    <source>
        <dbReference type="ARBA" id="ARBA00022544"/>
    </source>
</evidence>
<dbReference type="EMBL" id="JBHUMY010000003">
    <property type="protein sequence ID" value="MFD2659354.1"/>
    <property type="molecule type" value="Genomic_DNA"/>
</dbReference>
<dbReference type="Proteomes" id="UP001597493">
    <property type="component" value="Unassembled WGS sequence"/>
</dbReference>
<comment type="caution">
    <text evidence="11">The sequence shown here is derived from an EMBL/GenBank/DDBJ whole genome shotgun (WGS) entry which is preliminary data.</text>
</comment>
<dbReference type="PANTHER" id="PTHR35789:SF1">
    <property type="entry name" value="SPORE GERMINATION PROTEIN B3"/>
    <property type="match status" value="1"/>
</dbReference>
<dbReference type="Pfam" id="PF25198">
    <property type="entry name" value="Spore_GerAC_N"/>
    <property type="match status" value="1"/>
</dbReference>
<dbReference type="NCBIfam" id="TIGR02887">
    <property type="entry name" value="spore_ger_x_C"/>
    <property type="match status" value="1"/>
</dbReference>
<evidence type="ECO:0000259" key="9">
    <source>
        <dbReference type="Pfam" id="PF05504"/>
    </source>
</evidence>
<dbReference type="InterPro" id="IPR057336">
    <property type="entry name" value="GerAC_N"/>
</dbReference>
<sequence>MSVKTRGNRMWRFLLCCVLLAVQSGCWSQHEIESLSMYVGIALDLPEQSPLEKELGRKGTVPGRQEILTLTMQIVSPQAGRKGEGQTTFRQYINVKSTGDSIFKTLREFALTRERPIIAHHLKVIVIGDKLIRKYGLDQLLNMFLKDNDIRPSTLIFVSKGNAAETLAGHGSEDIPSFRVAGLLRNRFRNMKILPPVTLIKVQGKMVQPSSFLLQNVVSADNDLKLSGAAVIDGKTLKLRGFLNEDELGAVSIITSETRGGYIKTSIDGQPLTYEVTSIKSKIKPHYEKGAVSFAIDVQTKGRLMEDWAEPDKPLTNTRRNELEEAVKREITQSVGKTMRKLQQDYRTDAVGFGKRMEIVYPKLWKTLKKDWDETFAEADVEVNVNAEIVDIGSSM</sequence>
<evidence type="ECO:0000256" key="7">
    <source>
        <dbReference type="ARBA" id="ARBA00023288"/>
    </source>
</evidence>
<comment type="similarity">
    <text evidence="2">Belongs to the GerABKC lipoprotein family.</text>
</comment>
<reference evidence="12" key="1">
    <citation type="journal article" date="2019" name="Int. J. Syst. Evol. Microbiol.">
        <title>The Global Catalogue of Microorganisms (GCM) 10K type strain sequencing project: providing services to taxonomists for standard genome sequencing and annotation.</title>
        <authorList>
            <consortium name="The Broad Institute Genomics Platform"/>
            <consortium name="The Broad Institute Genome Sequencing Center for Infectious Disease"/>
            <person name="Wu L."/>
            <person name="Ma J."/>
        </authorList>
    </citation>
    <scope>NUCLEOTIDE SEQUENCE [LARGE SCALE GENOMIC DNA]</scope>
    <source>
        <strain evidence="12">TISTR 1827</strain>
    </source>
</reference>
<evidence type="ECO:0000256" key="2">
    <source>
        <dbReference type="ARBA" id="ARBA00007886"/>
    </source>
</evidence>
<evidence type="ECO:0000256" key="1">
    <source>
        <dbReference type="ARBA" id="ARBA00004635"/>
    </source>
</evidence>
<feature type="signal peptide" evidence="8">
    <location>
        <begin position="1"/>
        <end position="28"/>
    </location>
</feature>
<comment type="subcellular location">
    <subcellularLocation>
        <location evidence="1">Membrane</location>
        <topology evidence="1">Lipid-anchor</topology>
    </subcellularLocation>
</comment>
<feature type="chain" id="PRO_5046794382" evidence="8">
    <location>
        <begin position="29"/>
        <end position="396"/>
    </location>
</feature>
<evidence type="ECO:0000256" key="6">
    <source>
        <dbReference type="ARBA" id="ARBA00023139"/>
    </source>
</evidence>
<feature type="domain" description="Spore germination protein N-terminal" evidence="10">
    <location>
        <begin position="29"/>
        <end position="214"/>
    </location>
</feature>
<gene>
    <name evidence="11" type="ORF">ACFSW5_03640</name>
</gene>
<keyword evidence="4 8" id="KW-0732">Signal</keyword>
<protein>
    <submittedName>
        <fullName evidence="11">Ger(X)C family spore germination protein</fullName>
    </submittedName>
</protein>
<dbReference type="Pfam" id="PF05504">
    <property type="entry name" value="Spore_GerAC"/>
    <property type="match status" value="1"/>
</dbReference>
<evidence type="ECO:0000259" key="10">
    <source>
        <dbReference type="Pfam" id="PF25198"/>
    </source>
</evidence>
<dbReference type="RefSeq" id="WP_379270013.1">
    <property type="nucleotide sequence ID" value="NZ_JBHUGT010000037.1"/>
</dbReference>
<dbReference type="PANTHER" id="PTHR35789">
    <property type="entry name" value="SPORE GERMINATION PROTEIN B3"/>
    <property type="match status" value="1"/>
</dbReference>
<keyword evidence="12" id="KW-1185">Reference proteome</keyword>
<evidence type="ECO:0000256" key="4">
    <source>
        <dbReference type="ARBA" id="ARBA00022729"/>
    </source>
</evidence>
<organism evidence="11 12">
    <name type="scientific">Paenibacillus thailandensis</name>
    <dbReference type="NCBI Taxonomy" id="393250"/>
    <lineage>
        <taxon>Bacteria</taxon>
        <taxon>Bacillati</taxon>
        <taxon>Bacillota</taxon>
        <taxon>Bacilli</taxon>
        <taxon>Bacillales</taxon>
        <taxon>Paenibacillaceae</taxon>
        <taxon>Paenibacillus</taxon>
    </lineage>
</organism>
<dbReference type="InterPro" id="IPR038501">
    <property type="entry name" value="Spore_GerAC_C_sf"/>
</dbReference>
<evidence type="ECO:0000256" key="8">
    <source>
        <dbReference type="SAM" id="SignalP"/>
    </source>
</evidence>
<evidence type="ECO:0000313" key="11">
    <source>
        <dbReference type="EMBL" id="MFD2659354.1"/>
    </source>
</evidence>
<dbReference type="Gene3D" id="3.30.300.210">
    <property type="entry name" value="Nutrient germinant receptor protein C, domain 3"/>
    <property type="match status" value="1"/>
</dbReference>
<proteinExistence type="inferred from homology"/>
<keyword evidence="5" id="KW-0472">Membrane</keyword>
<evidence type="ECO:0000256" key="5">
    <source>
        <dbReference type="ARBA" id="ARBA00023136"/>
    </source>
</evidence>
<evidence type="ECO:0000313" key="12">
    <source>
        <dbReference type="Proteomes" id="UP001597493"/>
    </source>
</evidence>
<dbReference type="InterPro" id="IPR008844">
    <property type="entry name" value="Spore_GerAC-like"/>
</dbReference>
<dbReference type="InterPro" id="IPR046953">
    <property type="entry name" value="Spore_GerAC-like_C"/>
</dbReference>
<name>A0ABW5QSQ5_9BACL</name>
<feature type="domain" description="Spore germination GerAC-like C-terminal" evidence="9">
    <location>
        <begin position="227"/>
        <end position="393"/>
    </location>
</feature>
<keyword evidence="3" id="KW-0309">Germination</keyword>
<accession>A0ABW5QSQ5</accession>
<keyword evidence="6" id="KW-0564">Palmitate</keyword>